<dbReference type="RefSeq" id="WP_283172366.1">
    <property type="nucleotide sequence ID" value="NZ_JAPNOA010000013.1"/>
</dbReference>
<protein>
    <submittedName>
        <fullName evidence="6">SLC13 family permease</fullName>
    </submittedName>
</protein>
<keyword evidence="2 5" id="KW-0812">Transmembrane</keyword>
<dbReference type="GO" id="GO:0005886">
    <property type="term" value="C:plasma membrane"/>
    <property type="evidence" value="ECO:0007669"/>
    <property type="project" value="TreeGrafter"/>
</dbReference>
<feature type="transmembrane region" description="Helical" evidence="5">
    <location>
        <begin position="318"/>
        <end position="338"/>
    </location>
</feature>
<dbReference type="EMBL" id="JAPNOA010000013">
    <property type="protein sequence ID" value="MCY0964147.1"/>
    <property type="molecule type" value="Genomic_DNA"/>
</dbReference>
<evidence type="ECO:0000313" key="7">
    <source>
        <dbReference type="Proteomes" id="UP001150830"/>
    </source>
</evidence>
<proteinExistence type="predicted"/>
<dbReference type="Proteomes" id="UP001150830">
    <property type="component" value="Unassembled WGS sequence"/>
</dbReference>
<evidence type="ECO:0000256" key="2">
    <source>
        <dbReference type="ARBA" id="ARBA00022692"/>
    </source>
</evidence>
<feature type="transmembrane region" description="Helical" evidence="5">
    <location>
        <begin position="168"/>
        <end position="188"/>
    </location>
</feature>
<dbReference type="PANTHER" id="PTHR10283">
    <property type="entry name" value="SOLUTE CARRIER FAMILY 13 MEMBER"/>
    <property type="match status" value="1"/>
</dbReference>
<comment type="caution">
    <text evidence="6">The sequence shown here is derived from an EMBL/GenBank/DDBJ whole genome shotgun (WGS) entry which is preliminary data.</text>
</comment>
<feature type="transmembrane region" description="Helical" evidence="5">
    <location>
        <begin position="288"/>
        <end position="306"/>
    </location>
</feature>
<gene>
    <name evidence="6" type="ORF">OUO13_03030</name>
</gene>
<feature type="transmembrane region" description="Helical" evidence="5">
    <location>
        <begin position="77"/>
        <end position="100"/>
    </location>
</feature>
<organism evidence="6 7">
    <name type="scientific">Parathalassolituus penaei</name>
    <dbReference type="NCBI Taxonomy" id="2997323"/>
    <lineage>
        <taxon>Bacteria</taxon>
        <taxon>Pseudomonadati</taxon>
        <taxon>Pseudomonadota</taxon>
        <taxon>Gammaproteobacteria</taxon>
        <taxon>Oceanospirillales</taxon>
        <taxon>Oceanospirillaceae</taxon>
        <taxon>Parathalassolituus</taxon>
    </lineage>
</organism>
<dbReference type="AlphaFoldDB" id="A0A9X3IQG7"/>
<evidence type="ECO:0000313" key="6">
    <source>
        <dbReference type="EMBL" id="MCY0964147.1"/>
    </source>
</evidence>
<accession>A0A9X3IQG7</accession>
<dbReference type="InterPro" id="IPR001898">
    <property type="entry name" value="SLC13A/DASS"/>
</dbReference>
<dbReference type="Pfam" id="PF00939">
    <property type="entry name" value="Na_sulph_symp"/>
    <property type="match status" value="1"/>
</dbReference>
<reference evidence="6" key="1">
    <citation type="submission" date="2022-11" db="EMBL/GenBank/DDBJ databases">
        <title>Parathalassolutuus dongxingensis gen. nov., sp. nov., a novel member of family Oceanospirillaceae isolated from a coastal shrimp pond in Guangxi, China.</title>
        <authorList>
            <person name="Chen H."/>
        </authorList>
    </citation>
    <scope>NUCLEOTIDE SEQUENCE</scope>
    <source>
        <strain evidence="6">G-43</strain>
    </source>
</reference>
<sequence length="469" mass="50153">MPALLRQPKYLILLLMLCLSASVLLFPIADLTTAQNHTLALVLLVVPLWSTGVIPEFLTALVFFLLAILAGLAPPSLVFSGFSSTALWLIFAGGVMGMGIQTTGLGDRLATFLQQVLAGSYRRMIFGLVLISLMLGFLMPSSMGRLIMMLPIVMALATRLGFEPGSNGRTGIILAVAIGAHIPTVSILPSNIPNMVLSGAAESLYGIQLGFTEYLILHFPILGLMKSLVLAMLILKVYPVASTDPAALKLAQREEGPLFPHLNGLQKRMMTIMLAALALWLTDDIHGISPAWVGLAAAVLLLLPKVGLVDAQKFNMNVTMLLLIAGVLGLGALINSSGVGQWLAQQLEIALPMEKGNNLHNFLSLAAIAFLSTLPTTQAGSPAMLTPMAQHFADSSGLSVYTVLMTQVMGYANIMFPYQSGPLMMAIALTGEASVRVLKVMMPLALIGLLVLVPLDYLWWEALGMFQHP</sequence>
<evidence type="ECO:0000256" key="3">
    <source>
        <dbReference type="ARBA" id="ARBA00022989"/>
    </source>
</evidence>
<name>A0A9X3IQG7_9GAMM</name>
<comment type="subcellular location">
    <subcellularLocation>
        <location evidence="1">Membrane</location>
        <topology evidence="1">Multi-pass membrane protein</topology>
    </subcellularLocation>
</comment>
<feature type="transmembrane region" description="Helical" evidence="5">
    <location>
        <begin position="398"/>
        <end position="416"/>
    </location>
</feature>
<feature type="transmembrane region" description="Helical" evidence="5">
    <location>
        <begin position="214"/>
        <end position="235"/>
    </location>
</feature>
<keyword evidence="4 5" id="KW-0472">Membrane</keyword>
<keyword evidence="7" id="KW-1185">Reference proteome</keyword>
<evidence type="ECO:0000256" key="4">
    <source>
        <dbReference type="ARBA" id="ARBA00023136"/>
    </source>
</evidence>
<feature type="transmembrane region" description="Helical" evidence="5">
    <location>
        <begin position="120"/>
        <end position="139"/>
    </location>
</feature>
<evidence type="ECO:0000256" key="5">
    <source>
        <dbReference type="SAM" id="Phobius"/>
    </source>
</evidence>
<feature type="transmembrane region" description="Helical" evidence="5">
    <location>
        <begin position="44"/>
        <end position="70"/>
    </location>
</feature>
<keyword evidence="3 5" id="KW-1133">Transmembrane helix</keyword>
<feature type="transmembrane region" description="Helical" evidence="5">
    <location>
        <begin position="437"/>
        <end position="460"/>
    </location>
</feature>
<evidence type="ECO:0000256" key="1">
    <source>
        <dbReference type="ARBA" id="ARBA00004141"/>
    </source>
</evidence>
<dbReference type="GO" id="GO:0022857">
    <property type="term" value="F:transmembrane transporter activity"/>
    <property type="evidence" value="ECO:0007669"/>
    <property type="project" value="InterPro"/>
</dbReference>